<reference evidence="1" key="2">
    <citation type="submission" date="2020-09" db="EMBL/GenBank/DDBJ databases">
        <authorList>
            <person name="Sun Q."/>
            <person name="Zhou Y."/>
        </authorList>
    </citation>
    <scope>NUCLEOTIDE SEQUENCE</scope>
    <source>
        <strain evidence="1">CGMCC 1.15152</strain>
    </source>
</reference>
<proteinExistence type="predicted"/>
<dbReference type="AlphaFoldDB" id="A0A917DDT8"/>
<name>A0A917DDT8_9MICO</name>
<sequence length="181" mass="19622">MRSTRRPRRRRIRVSTVIGITLLGVGGALAAGVLFAPQAVERAYGEAKSTVSGAVDTIREETLDELPSVNLGATGGMSELDRCDGTFTEMSSYEHGDVPPVWAAHNNCAGDVLLPWESGQWIQLDGDDQVYEVVDIVYTPKTWATVDDIVGLDGELALQTCFYGEDRMKFIGLEPVEGEAS</sequence>
<protein>
    <submittedName>
        <fullName evidence="1">Uncharacterized protein</fullName>
    </submittedName>
</protein>
<gene>
    <name evidence="1" type="ORF">GCM10010915_07500</name>
</gene>
<dbReference type="EMBL" id="BMHO01000001">
    <property type="protein sequence ID" value="GGD29789.1"/>
    <property type="molecule type" value="Genomic_DNA"/>
</dbReference>
<organism evidence="1 2">
    <name type="scientific">Microbacterium faecale</name>
    <dbReference type="NCBI Taxonomy" id="1804630"/>
    <lineage>
        <taxon>Bacteria</taxon>
        <taxon>Bacillati</taxon>
        <taxon>Actinomycetota</taxon>
        <taxon>Actinomycetes</taxon>
        <taxon>Micrococcales</taxon>
        <taxon>Microbacteriaceae</taxon>
        <taxon>Microbacterium</taxon>
    </lineage>
</organism>
<accession>A0A917DDT8</accession>
<reference evidence="1" key="1">
    <citation type="journal article" date="2014" name="Int. J. Syst. Evol. Microbiol.">
        <title>Complete genome sequence of Corynebacterium casei LMG S-19264T (=DSM 44701T), isolated from a smear-ripened cheese.</title>
        <authorList>
            <consortium name="US DOE Joint Genome Institute (JGI-PGF)"/>
            <person name="Walter F."/>
            <person name="Albersmeier A."/>
            <person name="Kalinowski J."/>
            <person name="Ruckert C."/>
        </authorList>
    </citation>
    <scope>NUCLEOTIDE SEQUENCE</scope>
    <source>
        <strain evidence="1">CGMCC 1.15152</strain>
    </source>
</reference>
<evidence type="ECO:0000313" key="2">
    <source>
        <dbReference type="Proteomes" id="UP000633205"/>
    </source>
</evidence>
<keyword evidence="2" id="KW-1185">Reference proteome</keyword>
<dbReference type="Proteomes" id="UP000633205">
    <property type="component" value="Unassembled WGS sequence"/>
</dbReference>
<evidence type="ECO:0000313" key="1">
    <source>
        <dbReference type="EMBL" id="GGD29789.1"/>
    </source>
</evidence>
<comment type="caution">
    <text evidence="1">The sequence shown here is derived from an EMBL/GenBank/DDBJ whole genome shotgun (WGS) entry which is preliminary data.</text>
</comment>